<dbReference type="PANTHER" id="PTHR34820">
    <property type="entry name" value="INNER MEMBRANE PROTEIN YEBZ"/>
    <property type="match status" value="1"/>
</dbReference>
<organism evidence="8 9">
    <name type="scientific">Longimycelium tulufanense</name>
    <dbReference type="NCBI Taxonomy" id="907463"/>
    <lineage>
        <taxon>Bacteria</taxon>
        <taxon>Bacillati</taxon>
        <taxon>Actinomycetota</taxon>
        <taxon>Actinomycetes</taxon>
        <taxon>Pseudonocardiales</taxon>
        <taxon>Pseudonocardiaceae</taxon>
        <taxon>Longimycelium</taxon>
    </lineage>
</organism>
<evidence type="ECO:0000256" key="2">
    <source>
        <dbReference type="ARBA" id="ARBA00022475"/>
    </source>
</evidence>
<comment type="caution">
    <text evidence="8">The sequence shown here is derived from an EMBL/GenBank/DDBJ whole genome shotgun (WGS) entry which is preliminary data.</text>
</comment>
<feature type="transmembrane region" description="Helical" evidence="6">
    <location>
        <begin position="166"/>
        <end position="187"/>
    </location>
</feature>
<dbReference type="Proteomes" id="UP000637578">
    <property type="component" value="Unassembled WGS sequence"/>
</dbReference>
<feature type="domain" description="Copper resistance protein D" evidence="7">
    <location>
        <begin position="256"/>
        <end position="351"/>
    </location>
</feature>
<protein>
    <submittedName>
        <fullName evidence="8">Copper resistance protein D</fullName>
    </submittedName>
</protein>
<dbReference type="EMBL" id="BMMK01000029">
    <property type="protein sequence ID" value="GGM73105.1"/>
    <property type="molecule type" value="Genomic_DNA"/>
</dbReference>
<feature type="transmembrane region" description="Helical" evidence="6">
    <location>
        <begin position="508"/>
        <end position="528"/>
    </location>
</feature>
<feature type="transmembrane region" description="Helical" evidence="6">
    <location>
        <begin position="74"/>
        <end position="101"/>
    </location>
</feature>
<dbReference type="PANTHER" id="PTHR34820:SF4">
    <property type="entry name" value="INNER MEMBRANE PROTEIN YEBZ"/>
    <property type="match status" value="1"/>
</dbReference>
<keyword evidence="9" id="KW-1185">Reference proteome</keyword>
<feature type="transmembrane region" description="Helical" evidence="6">
    <location>
        <begin position="225"/>
        <end position="248"/>
    </location>
</feature>
<feature type="transmembrane region" description="Helical" evidence="6">
    <location>
        <begin position="540"/>
        <end position="561"/>
    </location>
</feature>
<name>A0A8J3FW08_9PSEU</name>
<feature type="transmembrane region" description="Helical" evidence="6">
    <location>
        <begin position="194"/>
        <end position="213"/>
    </location>
</feature>
<evidence type="ECO:0000256" key="4">
    <source>
        <dbReference type="ARBA" id="ARBA00022989"/>
    </source>
</evidence>
<evidence type="ECO:0000313" key="8">
    <source>
        <dbReference type="EMBL" id="GGM73105.1"/>
    </source>
</evidence>
<dbReference type="InterPro" id="IPR019108">
    <property type="entry name" value="Caa3_assmbl_CtaG-rel"/>
</dbReference>
<dbReference type="InterPro" id="IPR032694">
    <property type="entry name" value="CopC/D"/>
</dbReference>
<keyword evidence="4 6" id="KW-1133">Transmembrane helix</keyword>
<comment type="subcellular location">
    <subcellularLocation>
        <location evidence="1">Cell membrane</location>
        <topology evidence="1">Multi-pass membrane protein</topology>
    </subcellularLocation>
</comment>
<evidence type="ECO:0000256" key="5">
    <source>
        <dbReference type="ARBA" id="ARBA00023136"/>
    </source>
</evidence>
<feature type="transmembrane region" description="Helical" evidence="6">
    <location>
        <begin position="293"/>
        <end position="313"/>
    </location>
</feature>
<dbReference type="Pfam" id="PF05425">
    <property type="entry name" value="CopD"/>
    <property type="match status" value="1"/>
</dbReference>
<feature type="transmembrane region" description="Helical" evidence="6">
    <location>
        <begin position="334"/>
        <end position="353"/>
    </location>
</feature>
<evidence type="ECO:0000313" key="9">
    <source>
        <dbReference type="Proteomes" id="UP000637578"/>
    </source>
</evidence>
<dbReference type="GO" id="GO:0005886">
    <property type="term" value="C:plasma membrane"/>
    <property type="evidence" value="ECO:0007669"/>
    <property type="project" value="UniProtKB-SubCell"/>
</dbReference>
<evidence type="ECO:0000256" key="3">
    <source>
        <dbReference type="ARBA" id="ARBA00022692"/>
    </source>
</evidence>
<keyword evidence="2" id="KW-1003">Cell membrane</keyword>
<dbReference type="GO" id="GO:0006825">
    <property type="term" value="P:copper ion transport"/>
    <property type="evidence" value="ECO:0007669"/>
    <property type="project" value="InterPro"/>
</dbReference>
<dbReference type="AlphaFoldDB" id="A0A8J3FW08"/>
<feature type="transmembrane region" description="Helical" evidence="6">
    <location>
        <begin position="626"/>
        <end position="646"/>
    </location>
</feature>
<feature type="transmembrane region" description="Helical" evidence="6">
    <location>
        <begin position="459"/>
        <end position="479"/>
    </location>
</feature>
<evidence type="ECO:0000256" key="1">
    <source>
        <dbReference type="ARBA" id="ARBA00004651"/>
    </source>
</evidence>
<sequence>MGEPAPTAYALPVSAEAPTTSSAPAPPRPALSIAGLLVPGVALAAVLAAVLTASAGSDLYTQLGLPEPEVLVRYGLPAVRVLAEGSAVVAIGSLLLASFLVPPQRSGTLAADGYAGLRTAGVAAVVWAVSSALLVPLIGADTAGRPFAEMLRPNALLTTVDAVEQATAWAITAPIALAIAIGTRLVLSWGWTTTLFVFSLVGLLPVVLTGHSASGGAHDIATNSLLYHLFGTALWVGGLVALVAHVARGGSHLNLAASRYSRLAVVCWVILALSGVINALARLPVSDLFTTAYGQLVLLKTAALILLFFFGYAHREHTLRVIRETGDRSSFVRLGAVEVLVMLATIGVANALGRTPPPGSLGVVPSRTELLIGYELDGPPTAGRLLFDWRFDLIYGTASIVLAVLYLAGVRRLRRRGDAWPVGRTLAWVAGCATILLATSSGIGRYAPAVFSVHMGGHMLLSMLAPILLVLGAPVTLALRALPPAGRDAPPGPREWLLALVHSPVSRVLTHPLVALALFVGSFFGLYFSGLFDVALYQHWAHLAMNAHFLLVGYVFFWPVIGIDPAPRKLPPLGRLGLLLAAMGFHAFFGVALMMSQSVIGEAFYRGLGLPWATNLLADQHLGGGLSWATGEIPVILVVIALAVQWSRTEERAARRIDRRADADGDADLAAYNAMLAKLAENDRGRG</sequence>
<accession>A0A8J3FW08</accession>
<reference evidence="8" key="2">
    <citation type="submission" date="2020-09" db="EMBL/GenBank/DDBJ databases">
        <authorList>
            <person name="Sun Q."/>
            <person name="Zhou Y."/>
        </authorList>
    </citation>
    <scope>NUCLEOTIDE SEQUENCE</scope>
    <source>
        <strain evidence="8">CGMCC 4.5737</strain>
    </source>
</reference>
<feature type="transmembrane region" description="Helical" evidence="6">
    <location>
        <begin position="260"/>
        <end position="281"/>
    </location>
</feature>
<feature type="transmembrane region" description="Helical" evidence="6">
    <location>
        <begin position="122"/>
        <end position="140"/>
    </location>
</feature>
<dbReference type="Pfam" id="PF09678">
    <property type="entry name" value="Caa3_CtaG"/>
    <property type="match status" value="1"/>
</dbReference>
<feature type="transmembrane region" description="Helical" evidence="6">
    <location>
        <begin position="393"/>
        <end position="413"/>
    </location>
</feature>
<keyword evidence="3 6" id="KW-0812">Transmembrane</keyword>
<feature type="transmembrane region" description="Helical" evidence="6">
    <location>
        <begin position="30"/>
        <end position="54"/>
    </location>
</feature>
<evidence type="ECO:0000256" key="6">
    <source>
        <dbReference type="SAM" id="Phobius"/>
    </source>
</evidence>
<feature type="transmembrane region" description="Helical" evidence="6">
    <location>
        <begin position="425"/>
        <end position="447"/>
    </location>
</feature>
<dbReference type="InterPro" id="IPR008457">
    <property type="entry name" value="Cu-R_CopD_dom"/>
</dbReference>
<gene>
    <name evidence="8" type="ORF">GCM10012275_49640</name>
</gene>
<evidence type="ECO:0000259" key="7">
    <source>
        <dbReference type="Pfam" id="PF05425"/>
    </source>
</evidence>
<proteinExistence type="predicted"/>
<feature type="transmembrane region" description="Helical" evidence="6">
    <location>
        <begin position="573"/>
        <end position="595"/>
    </location>
</feature>
<keyword evidence="5 6" id="KW-0472">Membrane</keyword>
<reference evidence="8" key="1">
    <citation type="journal article" date="2014" name="Int. J. Syst. Evol. Microbiol.">
        <title>Complete genome sequence of Corynebacterium casei LMG S-19264T (=DSM 44701T), isolated from a smear-ripened cheese.</title>
        <authorList>
            <consortium name="US DOE Joint Genome Institute (JGI-PGF)"/>
            <person name="Walter F."/>
            <person name="Albersmeier A."/>
            <person name="Kalinowski J."/>
            <person name="Ruckert C."/>
        </authorList>
    </citation>
    <scope>NUCLEOTIDE SEQUENCE</scope>
    <source>
        <strain evidence="8">CGMCC 4.5737</strain>
    </source>
</reference>